<dbReference type="Gene3D" id="3.40.50.300">
    <property type="entry name" value="P-loop containing nucleotide triphosphate hydrolases"/>
    <property type="match status" value="4"/>
</dbReference>
<dbReference type="EMBL" id="PYMK01000025">
    <property type="protein sequence ID" value="PSU25098.1"/>
    <property type="molecule type" value="Genomic_DNA"/>
</dbReference>
<dbReference type="GO" id="GO:0004527">
    <property type="term" value="F:exonuclease activity"/>
    <property type="evidence" value="ECO:0007669"/>
    <property type="project" value="UniProtKB-KW"/>
</dbReference>
<dbReference type="InterPro" id="IPR027417">
    <property type="entry name" value="P-loop_NTPase"/>
</dbReference>
<evidence type="ECO:0000256" key="5">
    <source>
        <dbReference type="ARBA" id="ARBA00022806"/>
    </source>
</evidence>
<feature type="domain" description="UvrD-like helicase ATP-binding" evidence="18">
    <location>
        <begin position="287"/>
        <end position="601"/>
    </location>
</feature>
<evidence type="ECO:0000256" key="1">
    <source>
        <dbReference type="ARBA" id="ARBA00009922"/>
    </source>
</evidence>
<keyword evidence="17" id="KW-0175">Coiled coil</keyword>
<dbReference type="PANTHER" id="PTHR11070:SF2">
    <property type="entry name" value="ATP-DEPENDENT DNA HELICASE SRS2"/>
    <property type="match status" value="1"/>
</dbReference>
<dbReference type="InterPro" id="IPR036397">
    <property type="entry name" value="RNaseH_sf"/>
</dbReference>
<keyword evidence="8" id="KW-0238">DNA-binding</keyword>
<comment type="caution">
    <text evidence="19">The sequence shown here is derived from an EMBL/GenBank/DDBJ whole genome shotgun (WGS) entry which is preliminary data.</text>
</comment>
<dbReference type="SUPFAM" id="SSF52540">
    <property type="entry name" value="P-loop containing nucleoside triphosphate hydrolases"/>
    <property type="match status" value="1"/>
</dbReference>
<evidence type="ECO:0000256" key="12">
    <source>
        <dbReference type="ARBA" id="ARBA00034617"/>
    </source>
</evidence>
<dbReference type="FunFam" id="3.30.420.10:FF:000045">
    <property type="entry name" value="3'-5' exonuclease DinG"/>
    <property type="match status" value="1"/>
</dbReference>
<dbReference type="AlphaFoldDB" id="A0A2T3IFL4"/>
<dbReference type="GO" id="GO:0005524">
    <property type="term" value="F:ATP binding"/>
    <property type="evidence" value="ECO:0007669"/>
    <property type="project" value="UniProtKB-UniRule"/>
</dbReference>
<dbReference type="PROSITE" id="PS51198">
    <property type="entry name" value="UVRD_HELICASE_ATP_BIND"/>
    <property type="match status" value="1"/>
</dbReference>
<comment type="catalytic activity">
    <reaction evidence="12">
        <text>Couples ATP hydrolysis with the unwinding of duplex DNA by translocating in the 3'-5' direction.</text>
        <dbReference type="EC" id="5.6.2.4"/>
    </reaction>
</comment>
<evidence type="ECO:0000256" key="17">
    <source>
        <dbReference type="SAM" id="Coils"/>
    </source>
</evidence>
<evidence type="ECO:0000256" key="14">
    <source>
        <dbReference type="ARBA" id="ARBA00034923"/>
    </source>
</evidence>
<comment type="similarity">
    <text evidence="1">Belongs to the helicase family. UvrD subfamily.</text>
</comment>
<dbReference type="Gene3D" id="1.10.486.10">
    <property type="entry name" value="PCRA, domain 4"/>
    <property type="match status" value="1"/>
</dbReference>
<dbReference type="InterPro" id="IPR014016">
    <property type="entry name" value="UvrD-like_ATP-bd"/>
</dbReference>
<comment type="catalytic activity">
    <reaction evidence="15">
        <text>ATP + H2O = ADP + phosphate + H(+)</text>
        <dbReference type="Rhea" id="RHEA:13065"/>
        <dbReference type="ChEBI" id="CHEBI:15377"/>
        <dbReference type="ChEBI" id="CHEBI:15378"/>
        <dbReference type="ChEBI" id="CHEBI:30616"/>
        <dbReference type="ChEBI" id="CHEBI:43474"/>
        <dbReference type="ChEBI" id="CHEBI:456216"/>
        <dbReference type="EC" id="5.6.2.4"/>
    </reaction>
</comment>
<dbReference type="InterPro" id="IPR013986">
    <property type="entry name" value="DExx_box_DNA_helicase_dom_sf"/>
</dbReference>
<dbReference type="Pfam" id="PF00929">
    <property type="entry name" value="RNase_T"/>
    <property type="match status" value="1"/>
</dbReference>
<keyword evidence="7 16" id="KW-0067">ATP-binding</keyword>
<proteinExistence type="inferred from homology"/>
<evidence type="ECO:0000256" key="8">
    <source>
        <dbReference type="ARBA" id="ARBA00023125"/>
    </source>
</evidence>
<dbReference type="Gene3D" id="3.30.420.10">
    <property type="entry name" value="Ribonuclease H-like superfamily/Ribonuclease H"/>
    <property type="match status" value="1"/>
</dbReference>
<dbReference type="InterPro" id="IPR000212">
    <property type="entry name" value="DNA_helicase_UvrD/REP"/>
</dbReference>
<dbReference type="GO" id="GO:0016887">
    <property type="term" value="F:ATP hydrolysis activity"/>
    <property type="evidence" value="ECO:0007669"/>
    <property type="project" value="RHEA"/>
</dbReference>
<name>A0A2T3IFL4_9GAMM</name>
<evidence type="ECO:0000256" key="2">
    <source>
        <dbReference type="ARBA" id="ARBA00022722"/>
    </source>
</evidence>
<evidence type="ECO:0000256" key="9">
    <source>
        <dbReference type="ARBA" id="ARBA00023235"/>
    </source>
</evidence>
<dbReference type="InterPro" id="IPR012337">
    <property type="entry name" value="RNaseH-like_sf"/>
</dbReference>
<dbReference type="PANTHER" id="PTHR11070">
    <property type="entry name" value="UVRD / RECB / PCRA DNA HELICASE FAMILY MEMBER"/>
    <property type="match status" value="1"/>
</dbReference>
<sequence length="1184" mass="137616">MKSNFSRLLDVAPIKLFESISTAEHLYIEEHYHFIPTAIRSYCEGVMATVLDINLDILPAPSLSKMIDQFSSQFNKPHITSAANRIRKIGNKASHYKPYQWSRNDLNILFQDAKKLYDFLIIDFYKIDADPVPLSLKELRRSTIAEKQVQDEKLRELATQVELNSQLVIELENYQRVNRELQQKMSLYEADYESRQKELEILTKRESELKEKFKTALADDKKIVRNEVNSLQCKKNELNREIQFYERKLAGLQDDEVMLLKKNKNIEQALLNAATYAEEIKEQRSLISLSDQQKKLTQIDTGRHFLEAPPGAGKTTILTHRLKHALEKYDNDNDIVCLTFTTRSAEEMQIRSNSVLNHRQPFIGNFHTFCLDIIRKSKRLSFQDKRFSILDDEYRNVILDIAKESARSSSEITNFHFQKLAFETGAITKVSSPLGFNKTFFSSYILMLALAELDEPRLVSLFSSLLEKNLTQLLSDTTYFFDKDEPTVDELSEYIWSVFVEFRKLKKQSGAYDFDDILCIGLYEIIASGDKKKFIQIDEVQDLSPMQWEIINAISDESSHIFCVGDTYQSIYGFLGADIEKLQKITVQYTRHELKNNFRSDKNIVNLLSTYRQFNWGLPKLNSNSKVDNKQSTLLLGFPDNLAENYNVIKIIEKILKDSSRQVGLLCSSNKISESYCNFLNSSKVNFFRVSEHDLMQREEIQDWMSCLRAYQGVATNRDWWRLTYRFAKQRDKKITRSHCIQFINSLKMHGITVFDILQSGELGNRIVSKDENILFNYNLKELITKFDGDGVVIYDTETTGLNFESDKIVQIAAVKVVNGVIVDEFDRYVHLDLESDLDLKVQFEQSQKVHKIEVSQIENGQQLNFVLMEFFEFVGECAVVAHNLTFDETMLKMNINGANNNYRTLDAFHKFKQNVHMDTLLLTRQHFPNQQNYKLESLLKDFNLKGVNSHNALDDVKATASLLAYLIEVIRPKLSNIDSFIDKDEYIVSCLRRNWIDIERFMGDQTISGKSSISDTLDAWLTFIQDKSDWYNNSEIVTKEAREKLTPWLEKHREYEGLLNNLMDDSNLSIAKLFTLKEVDLIDEDKHRLIVSTIHRAKGLEFETVIIPQVIGDNFPPWMPDSTSEQERESRTKESQRLLYVALSRPKNKLIVTYHEQRAPKGYPKQISPFIEEIRDNFGFSRP</sequence>
<comment type="function">
    <text evidence="10">DNA polymerase III is a complex, multichain enzyme responsible for most of the replicative synthesis in bacteria. The epsilon subunit contain the editing function and is a proofreading 3'-5' exonuclease.</text>
</comment>
<keyword evidence="9" id="KW-0413">Isomerase</keyword>
<keyword evidence="5 16" id="KW-0347">Helicase</keyword>
<dbReference type="Pfam" id="PF13361">
    <property type="entry name" value="UvrD_C"/>
    <property type="match status" value="1"/>
</dbReference>
<dbReference type="InterPro" id="IPR013520">
    <property type="entry name" value="Ribonucl_H"/>
</dbReference>
<evidence type="ECO:0000256" key="10">
    <source>
        <dbReference type="ARBA" id="ARBA00025483"/>
    </source>
</evidence>
<evidence type="ECO:0000256" key="7">
    <source>
        <dbReference type="ARBA" id="ARBA00022840"/>
    </source>
</evidence>
<protein>
    <recommendedName>
        <fullName evidence="13">DNA 3'-5' helicase</fullName>
        <ecNumber evidence="13">5.6.2.4</ecNumber>
    </recommendedName>
    <alternativeName>
        <fullName evidence="14">DNA 3'-5' helicase II</fullName>
    </alternativeName>
</protein>
<keyword evidence="6" id="KW-0269">Exonuclease</keyword>
<evidence type="ECO:0000256" key="3">
    <source>
        <dbReference type="ARBA" id="ARBA00022741"/>
    </source>
</evidence>
<accession>A0A2T3IFL4</accession>
<dbReference type="Gene3D" id="1.10.10.160">
    <property type="match status" value="1"/>
</dbReference>
<keyword evidence="2" id="KW-0540">Nuclease</keyword>
<evidence type="ECO:0000259" key="18">
    <source>
        <dbReference type="PROSITE" id="PS51198"/>
    </source>
</evidence>
<keyword evidence="3 16" id="KW-0547">Nucleotide-binding</keyword>
<dbReference type="GO" id="GO:0043138">
    <property type="term" value="F:3'-5' DNA helicase activity"/>
    <property type="evidence" value="ECO:0007669"/>
    <property type="project" value="UniProtKB-EC"/>
</dbReference>
<feature type="binding site" evidence="16">
    <location>
        <begin position="308"/>
        <end position="315"/>
    </location>
    <ligand>
        <name>ATP</name>
        <dbReference type="ChEBI" id="CHEBI:30616"/>
    </ligand>
</feature>
<evidence type="ECO:0000256" key="16">
    <source>
        <dbReference type="PROSITE-ProRule" id="PRU00560"/>
    </source>
</evidence>
<reference evidence="19 20" key="1">
    <citation type="submission" date="2018-03" db="EMBL/GenBank/DDBJ databases">
        <title>Whole genome sequencing of Histamine producing bacteria.</title>
        <authorList>
            <person name="Butler K."/>
        </authorList>
    </citation>
    <scope>NUCLEOTIDE SEQUENCE [LARGE SCALE GENOMIC DNA]</scope>
    <source>
        <strain evidence="19 20">BS2</strain>
    </source>
</reference>
<organism evidence="19 20">
    <name type="scientific">Photobacterium aquimaris</name>
    <dbReference type="NCBI Taxonomy" id="512643"/>
    <lineage>
        <taxon>Bacteria</taxon>
        <taxon>Pseudomonadati</taxon>
        <taxon>Pseudomonadota</taxon>
        <taxon>Gammaproteobacteria</taxon>
        <taxon>Vibrionales</taxon>
        <taxon>Vibrionaceae</taxon>
        <taxon>Photobacterium</taxon>
    </lineage>
</organism>
<dbReference type="Proteomes" id="UP000240254">
    <property type="component" value="Unassembled WGS sequence"/>
</dbReference>
<dbReference type="SMART" id="SM00479">
    <property type="entry name" value="EXOIII"/>
    <property type="match status" value="1"/>
</dbReference>
<dbReference type="OrthoDB" id="5318045at2"/>
<keyword evidence="4 16" id="KW-0378">Hydrolase</keyword>
<gene>
    <name evidence="19" type="ORF">CTM88_17970</name>
</gene>
<dbReference type="EC" id="5.6.2.4" evidence="13"/>
<dbReference type="Pfam" id="PF00580">
    <property type="entry name" value="UvrD-helicase"/>
    <property type="match status" value="1"/>
</dbReference>
<dbReference type="InterPro" id="IPR014017">
    <property type="entry name" value="DNA_helicase_UvrD-like_C"/>
</dbReference>
<evidence type="ECO:0000313" key="19">
    <source>
        <dbReference type="EMBL" id="PSU25098.1"/>
    </source>
</evidence>
<evidence type="ECO:0000256" key="13">
    <source>
        <dbReference type="ARBA" id="ARBA00034808"/>
    </source>
</evidence>
<dbReference type="SUPFAM" id="SSF53098">
    <property type="entry name" value="Ribonuclease H-like"/>
    <property type="match status" value="1"/>
</dbReference>
<dbReference type="GO" id="GO:0003677">
    <property type="term" value="F:DNA binding"/>
    <property type="evidence" value="ECO:0007669"/>
    <property type="project" value="UniProtKB-KW"/>
</dbReference>
<feature type="coiled-coil region" evidence="17">
    <location>
        <begin position="164"/>
        <end position="255"/>
    </location>
</feature>
<evidence type="ECO:0000256" key="6">
    <source>
        <dbReference type="ARBA" id="ARBA00022839"/>
    </source>
</evidence>
<evidence type="ECO:0000256" key="11">
    <source>
        <dbReference type="ARBA" id="ARBA00026073"/>
    </source>
</evidence>
<evidence type="ECO:0000313" key="20">
    <source>
        <dbReference type="Proteomes" id="UP000240254"/>
    </source>
</evidence>
<dbReference type="GO" id="GO:0000725">
    <property type="term" value="P:recombinational repair"/>
    <property type="evidence" value="ECO:0007669"/>
    <property type="project" value="TreeGrafter"/>
</dbReference>
<evidence type="ECO:0000256" key="15">
    <source>
        <dbReference type="ARBA" id="ARBA00048988"/>
    </source>
</evidence>
<comment type="subunit">
    <text evidence="11">DNA polymerase III contains a core (composed of alpha, epsilon and theta chains) that associates with a tau subunit. This core dimerizes to form the POLIII' complex. PolIII' associates with the gamma complex (composed of gamma, delta, delta', psi and chi chains) and with the beta chain to form the complete DNA polymerase III complex.</text>
</comment>
<dbReference type="CDD" id="cd06127">
    <property type="entry name" value="DEDDh"/>
    <property type="match status" value="1"/>
</dbReference>
<dbReference type="RefSeq" id="WP_065176508.1">
    <property type="nucleotide sequence ID" value="NZ_LZFA01000014.1"/>
</dbReference>
<evidence type="ECO:0000256" key="4">
    <source>
        <dbReference type="ARBA" id="ARBA00022801"/>
    </source>
</evidence>